<evidence type="ECO:0000256" key="1">
    <source>
        <dbReference type="SAM" id="Phobius"/>
    </source>
</evidence>
<dbReference type="AlphaFoldDB" id="A0A0F9LE68"/>
<evidence type="ECO:0000259" key="2">
    <source>
        <dbReference type="Pfam" id="PF09851"/>
    </source>
</evidence>
<keyword evidence="1" id="KW-1133">Transmembrane helix</keyword>
<feature type="domain" description="SHOCT" evidence="2">
    <location>
        <begin position="45"/>
        <end position="72"/>
    </location>
</feature>
<protein>
    <recommendedName>
        <fullName evidence="2">SHOCT domain-containing protein</fullName>
    </recommendedName>
</protein>
<accession>A0A0F9LE68</accession>
<sequence length="73" mass="8540">MMWGNQGFMGGFMWIFWIAIIVGIILLAKWIVQQNRPGGQQQGEDPVEILKKRYARGEIDKEEFEQKKKDLLS</sequence>
<keyword evidence="1" id="KW-0472">Membrane</keyword>
<dbReference type="Pfam" id="PF09851">
    <property type="entry name" value="SHOCT"/>
    <property type="match status" value="1"/>
</dbReference>
<dbReference type="InterPro" id="IPR018649">
    <property type="entry name" value="SHOCT"/>
</dbReference>
<evidence type="ECO:0000313" key="3">
    <source>
        <dbReference type="EMBL" id="KKM85501.1"/>
    </source>
</evidence>
<organism evidence="3">
    <name type="scientific">marine sediment metagenome</name>
    <dbReference type="NCBI Taxonomy" id="412755"/>
    <lineage>
        <taxon>unclassified sequences</taxon>
        <taxon>metagenomes</taxon>
        <taxon>ecological metagenomes</taxon>
    </lineage>
</organism>
<comment type="caution">
    <text evidence="3">The sequence shown here is derived from an EMBL/GenBank/DDBJ whole genome shotgun (WGS) entry which is preliminary data.</text>
</comment>
<gene>
    <name evidence="3" type="ORF">LCGC14_1288380</name>
</gene>
<reference evidence="3" key="1">
    <citation type="journal article" date="2015" name="Nature">
        <title>Complex archaea that bridge the gap between prokaryotes and eukaryotes.</title>
        <authorList>
            <person name="Spang A."/>
            <person name="Saw J.H."/>
            <person name="Jorgensen S.L."/>
            <person name="Zaremba-Niedzwiedzka K."/>
            <person name="Martijn J."/>
            <person name="Lind A.E."/>
            <person name="van Eijk R."/>
            <person name="Schleper C."/>
            <person name="Guy L."/>
            <person name="Ettema T.J."/>
        </authorList>
    </citation>
    <scope>NUCLEOTIDE SEQUENCE</scope>
</reference>
<proteinExistence type="predicted"/>
<name>A0A0F9LE68_9ZZZZ</name>
<keyword evidence="1" id="KW-0812">Transmembrane</keyword>
<dbReference type="EMBL" id="LAZR01007399">
    <property type="protein sequence ID" value="KKM85501.1"/>
    <property type="molecule type" value="Genomic_DNA"/>
</dbReference>
<feature type="transmembrane region" description="Helical" evidence="1">
    <location>
        <begin position="12"/>
        <end position="32"/>
    </location>
</feature>